<dbReference type="InterPro" id="IPR050245">
    <property type="entry name" value="PrsA_foldase"/>
</dbReference>
<dbReference type="InterPro" id="IPR046357">
    <property type="entry name" value="PPIase_dom_sf"/>
</dbReference>
<dbReference type="InterPro" id="IPR027304">
    <property type="entry name" value="Trigger_fact/SurA_dom_sf"/>
</dbReference>
<dbReference type="Gene3D" id="1.10.8.1040">
    <property type="match status" value="1"/>
</dbReference>
<dbReference type="GO" id="GO:0003755">
    <property type="term" value="F:peptidyl-prolyl cis-trans isomerase activity"/>
    <property type="evidence" value="ECO:0007669"/>
    <property type="project" value="UniProtKB-KW"/>
</dbReference>
<dbReference type="Proteomes" id="UP001156140">
    <property type="component" value="Unassembled WGS sequence"/>
</dbReference>
<evidence type="ECO:0000256" key="6">
    <source>
        <dbReference type="ARBA" id="ARBA00030642"/>
    </source>
</evidence>
<keyword evidence="8 10" id="KW-0413">Isomerase</keyword>
<dbReference type="PROSITE" id="PS01096">
    <property type="entry name" value="PPIC_PPIASE_1"/>
    <property type="match status" value="1"/>
</dbReference>
<dbReference type="AlphaFoldDB" id="A0AA41QT64"/>
<dbReference type="InterPro" id="IPR000297">
    <property type="entry name" value="PPIase_PpiC"/>
</dbReference>
<evidence type="ECO:0000256" key="3">
    <source>
        <dbReference type="ARBA" id="ARBA00013194"/>
    </source>
</evidence>
<dbReference type="PROSITE" id="PS50198">
    <property type="entry name" value="PPIC_PPIASE_2"/>
    <property type="match status" value="1"/>
</dbReference>
<evidence type="ECO:0000256" key="5">
    <source>
        <dbReference type="ARBA" id="ARBA00023110"/>
    </source>
</evidence>
<comment type="catalytic activity">
    <reaction evidence="1">
        <text>[protein]-peptidylproline (omega=180) = [protein]-peptidylproline (omega=0)</text>
        <dbReference type="Rhea" id="RHEA:16237"/>
        <dbReference type="Rhea" id="RHEA-COMP:10747"/>
        <dbReference type="Rhea" id="RHEA-COMP:10748"/>
        <dbReference type="ChEBI" id="CHEBI:83833"/>
        <dbReference type="ChEBI" id="CHEBI:83834"/>
        <dbReference type="EC" id="5.2.1.8"/>
    </reaction>
</comment>
<evidence type="ECO:0000256" key="1">
    <source>
        <dbReference type="ARBA" id="ARBA00000971"/>
    </source>
</evidence>
<comment type="similarity">
    <text evidence="2">Belongs to the PpiC/parvulin rotamase family.</text>
</comment>
<evidence type="ECO:0000256" key="7">
    <source>
        <dbReference type="ARBA" id="ARBA00031484"/>
    </source>
</evidence>
<protein>
    <recommendedName>
        <fullName evidence="4">Parvulin-like PPIase</fullName>
        <ecNumber evidence="3">5.2.1.8</ecNumber>
    </recommendedName>
    <alternativeName>
        <fullName evidence="6">Peptidyl-prolyl cis-trans isomerase plp</fullName>
    </alternativeName>
    <alternativeName>
        <fullName evidence="7">Rotamase plp</fullName>
    </alternativeName>
</protein>
<dbReference type="SUPFAM" id="SSF109998">
    <property type="entry name" value="Triger factor/SurA peptide-binding domain-like"/>
    <property type="match status" value="1"/>
</dbReference>
<evidence type="ECO:0000259" key="9">
    <source>
        <dbReference type="PROSITE" id="PS50198"/>
    </source>
</evidence>
<feature type="domain" description="PpiC" evidence="9">
    <location>
        <begin position="165"/>
        <end position="255"/>
    </location>
</feature>
<keyword evidence="5 8" id="KW-0697">Rotamase</keyword>
<organism evidence="10 11">
    <name type="scientific">Paradevosia shaoguanensis</name>
    <dbReference type="NCBI Taxonomy" id="1335043"/>
    <lineage>
        <taxon>Bacteria</taxon>
        <taxon>Pseudomonadati</taxon>
        <taxon>Pseudomonadota</taxon>
        <taxon>Alphaproteobacteria</taxon>
        <taxon>Hyphomicrobiales</taxon>
        <taxon>Devosiaceae</taxon>
        <taxon>Paradevosia</taxon>
    </lineage>
</organism>
<keyword evidence="11" id="KW-1185">Reference proteome</keyword>
<dbReference type="RefSeq" id="WP_246513204.1">
    <property type="nucleotide sequence ID" value="NZ_CP068983.1"/>
</dbReference>
<dbReference type="EMBL" id="JALAZD010000005">
    <property type="protein sequence ID" value="MCI0129534.1"/>
    <property type="molecule type" value="Genomic_DNA"/>
</dbReference>
<gene>
    <name evidence="10" type="ORF">ML536_22095</name>
</gene>
<dbReference type="EC" id="5.2.1.8" evidence="3"/>
<evidence type="ECO:0000313" key="10">
    <source>
        <dbReference type="EMBL" id="MCI0129534.1"/>
    </source>
</evidence>
<evidence type="ECO:0000313" key="11">
    <source>
        <dbReference type="Proteomes" id="UP001156140"/>
    </source>
</evidence>
<proteinExistence type="inferred from homology"/>
<dbReference type="Pfam" id="PF13616">
    <property type="entry name" value="Rotamase_3"/>
    <property type="match status" value="1"/>
</dbReference>
<dbReference type="InterPro" id="IPR023058">
    <property type="entry name" value="PPIase_PpiC_CS"/>
</dbReference>
<dbReference type="PANTHER" id="PTHR47245">
    <property type="entry name" value="PEPTIDYLPROLYL ISOMERASE"/>
    <property type="match status" value="1"/>
</dbReference>
<dbReference type="SUPFAM" id="SSF54534">
    <property type="entry name" value="FKBP-like"/>
    <property type="match status" value="1"/>
</dbReference>
<evidence type="ECO:0000256" key="4">
    <source>
        <dbReference type="ARBA" id="ARBA00018370"/>
    </source>
</evidence>
<reference evidence="10" key="1">
    <citation type="submission" date="2022-03" db="EMBL/GenBank/DDBJ databases">
        <title>The complete genome sequence of a Methyloterrigena soli.</title>
        <authorList>
            <person name="Zi Z."/>
        </authorList>
    </citation>
    <scope>NUCLEOTIDE SEQUENCE</scope>
    <source>
        <strain evidence="10">M48</strain>
    </source>
</reference>
<evidence type="ECO:0000256" key="2">
    <source>
        <dbReference type="ARBA" id="ARBA00007656"/>
    </source>
</evidence>
<sequence length="318" mass="34069">MTDRTPSRAVSPIARLGGVLMLGTALFIMPLGAMAQDATQPAAPAAAPAQPAAPTPDTVVAKVGEDAITEADISFAAEDLAQELANVPPDQRKAFLLTVLIDMKVMANAAKAAGMDQTDIFKRRLAYLEDRALRRAYFAEKVTAAVTQEAVQAAYDKFVADFKPQDEVHARHILVATEDEAKAIKTELDGGASFEDLAKAKSIDPSAKQNGGDLGFFSAGQMVKPFEEAAFKLEPGQISDPIQSQFGWHVIKVEEKRKSSPPPLQQVAQQLQQQLMFTGFDNAIAELKKGVAIDIPDAALADQVKQQSQQAEEAAPTN</sequence>
<accession>A0AA41QT64</accession>
<comment type="caution">
    <text evidence="10">The sequence shown here is derived from an EMBL/GenBank/DDBJ whole genome shotgun (WGS) entry which is preliminary data.</text>
</comment>
<dbReference type="Gene3D" id="3.10.50.40">
    <property type="match status" value="1"/>
</dbReference>
<name>A0AA41QT64_9HYPH</name>
<evidence type="ECO:0000256" key="8">
    <source>
        <dbReference type="PROSITE-ProRule" id="PRU00278"/>
    </source>
</evidence>
<dbReference type="PANTHER" id="PTHR47245:SF2">
    <property type="entry name" value="PEPTIDYL-PROLYL CIS-TRANS ISOMERASE HP_0175-RELATED"/>
    <property type="match status" value="1"/>
</dbReference>